<dbReference type="PANTHER" id="PTHR13903">
    <property type="entry name" value="PIRIN-RELATED"/>
    <property type="match status" value="1"/>
</dbReference>
<dbReference type="RefSeq" id="WP_188680330.1">
    <property type="nucleotide sequence ID" value="NZ_BMNY01000001.1"/>
</dbReference>
<reference evidence="5" key="1">
    <citation type="journal article" date="2014" name="Int. J. Syst. Evol. Microbiol.">
        <title>Complete genome sequence of Corynebacterium casei LMG S-19264T (=DSM 44701T), isolated from a smear-ripened cheese.</title>
        <authorList>
            <consortium name="US DOE Joint Genome Institute (JGI-PGF)"/>
            <person name="Walter F."/>
            <person name="Albersmeier A."/>
            <person name="Kalinowski J."/>
            <person name="Ruckert C."/>
        </authorList>
    </citation>
    <scope>NUCLEOTIDE SEQUENCE</scope>
    <source>
        <strain evidence="5">JCM 13583</strain>
    </source>
</reference>
<dbReference type="PANTHER" id="PTHR13903:SF8">
    <property type="entry name" value="PIRIN"/>
    <property type="match status" value="1"/>
</dbReference>
<dbReference type="InterPro" id="IPR014710">
    <property type="entry name" value="RmlC-like_jellyroll"/>
</dbReference>
<evidence type="ECO:0000313" key="5">
    <source>
        <dbReference type="EMBL" id="GGM71372.1"/>
    </source>
</evidence>
<evidence type="ECO:0000259" key="3">
    <source>
        <dbReference type="Pfam" id="PF02678"/>
    </source>
</evidence>
<evidence type="ECO:0000313" key="6">
    <source>
        <dbReference type="Proteomes" id="UP000632195"/>
    </source>
</evidence>
<evidence type="ECO:0008006" key="7">
    <source>
        <dbReference type="Google" id="ProtNLM"/>
    </source>
</evidence>
<dbReference type="Pfam" id="PF02678">
    <property type="entry name" value="Pirin"/>
    <property type="match status" value="1"/>
</dbReference>
<dbReference type="Gene3D" id="2.60.120.10">
    <property type="entry name" value="Jelly Rolls"/>
    <property type="match status" value="2"/>
</dbReference>
<dbReference type="SUPFAM" id="SSF51182">
    <property type="entry name" value="RmlC-like cupins"/>
    <property type="match status" value="1"/>
</dbReference>
<dbReference type="InterPro" id="IPR008778">
    <property type="entry name" value="Pirin_C_dom"/>
</dbReference>
<dbReference type="CDD" id="cd02247">
    <property type="entry name" value="cupin_pirin_C"/>
    <property type="match status" value="1"/>
</dbReference>
<dbReference type="InterPro" id="IPR012093">
    <property type="entry name" value="Pirin"/>
</dbReference>
<comment type="similarity">
    <text evidence="1 2">Belongs to the pirin family.</text>
</comment>
<dbReference type="EMBL" id="BMNY01000001">
    <property type="protein sequence ID" value="GGM71372.1"/>
    <property type="molecule type" value="Genomic_DNA"/>
</dbReference>
<keyword evidence="6" id="KW-1185">Reference proteome</keyword>
<evidence type="ECO:0000259" key="4">
    <source>
        <dbReference type="Pfam" id="PF05726"/>
    </source>
</evidence>
<dbReference type="Proteomes" id="UP000632195">
    <property type="component" value="Unassembled WGS sequence"/>
</dbReference>
<gene>
    <name evidence="5" type="ORF">GCM10007108_06860</name>
</gene>
<dbReference type="CDD" id="cd02909">
    <property type="entry name" value="cupin_pirin_N"/>
    <property type="match status" value="1"/>
</dbReference>
<feature type="domain" description="Pirin C-terminal" evidence="4">
    <location>
        <begin position="195"/>
        <end position="297"/>
    </location>
</feature>
<dbReference type="AlphaFoldDB" id="A0AA37F960"/>
<dbReference type="InterPro" id="IPR003829">
    <property type="entry name" value="Pirin_N_dom"/>
</dbReference>
<accession>A0AA37F960</accession>
<dbReference type="PIRSF" id="PIRSF006232">
    <property type="entry name" value="Pirin"/>
    <property type="match status" value="1"/>
</dbReference>
<proteinExistence type="inferred from homology"/>
<protein>
    <recommendedName>
        <fullName evidence="7">Pirin family protein</fullName>
    </recommendedName>
</protein>
<evidence type="ECO:0000256" key="2">
    <source>
        <dbReference type="RuleBase" id="RU003457"/>
    </source>
</evidence>
<organism evidence="5 6">
    <name type="scientific">Thermogymnomonas acidicola</name>
    <dbReference type="NCBI Taxonomy" id="399579"/>
    <lineage>
        <taxon>Archaea</taxon>
        <taxon>Methanobacteriati</taxon>
        <taxon>Thermoplasmatota</taxon>
        <taxon>Thermoplasmata</taxon>
        <taxon>Thermoplasmatales</taxon>
        <taxon>Thermogymnomonas</taxon>
    </lineage>
</organism>
<sequence>MVSGKVKFVQYDITGRTTMDGAGVRLRRIFGSQRTVSITDPFLLMDSFGSDNPADYINGFPWHPHRGIETVTYQLDGRTDHEDSVGNKGTIYPGDVQWMTAGSGIFHQEMPHGLERRNPRFQDSLTGNPDSVTGFQLWINIPADEKMKKPVYRGVTKKEIPVVKDDYGSTVRVIAGKYLDAEGTLQLNRRIDPKYFDVSMQKESRFVNYIGEGYTTIVFLISGKAYTEVDAELVPGHAYILSRENDMVSIETDEEPVRFIMIAGRPLNEEIAWYGPIVMNTQEQIEEALLDLQRGTFVRDREPVFL</sequence>
<dbReference type="Pfam" id="PF05726">
    <property type="entry name" value="Pirin_C"/>
    <property type="match status" value="1"/>
</dbReference>
<evidence type="ECO:0000256" key="1">
    <source>
        <dbReference type="ARBA" id="ARBA00008416"/>
    </source>
</evidence>
<feature type="domain" description="Pirin N-terminal" evidence="3">
    <location>
        <begin position="24"/>
        <end position="139"/>
    </location>
</feature>
<comment type="caution">
    <text evidence="5">The sequence shown here is derived from an EMBL/GenBank/DDBJ whole genome shotgun (WGS) entry which is preliminary data.</text>
</comment>
<name>A0AA37F960_9ARCH</name>
<dbReference type="InterPro" id="IPR011051">
    <property type="entry name" value="RmlC_Cupin_sf"/>
</dbReference>
<reference evidence="5" key="2">
    <citation type="submission" date="2022-09" db="EMBL/GenBank/DDBJ databases">
        <authorList>
            <person name="Sun Q."/>
            <person name="Ohkuma M."/>
        </authorList>
    </citation>
    <scope>NUCLEOTIDE SEQUENCE</scope>
    <source>
        <strain evidence="5">JCM 13583</strain>
    </source>
</reference>